<organism evidence="1 2">
    <name type="scientific">Pseudonocardia xishanensis</name>
    <dbReference type="NCBI Taxonomy" id="630995"/>
    <lineage>
        <taxon>Bacteria</taxon>
        <taxon>Bacillati</taxon>
        <taxon>Actinomycetota</taxon>
        <taxon>Actinomycetes</taxon>
        <taxon>Pseudonocardiales</taxon>
        <taxon>Pseudonocardiaceae</taxon>
        <taxon>Pseudonocardia</taxon>
    </lineage>
</organism>
<proteinExistence type="predicted"/>
<sequence length="90" mass="9734">MTITDDRAVELVRSCLDLYRRGVPAPARLAALDQARMAVRGVDPDAARHCLSAVCDILDALQRGPQDAVHAAVQRGRRALTRTVAEDGDI</sequence>
<accession>A0ABP8RSP7</accession>
<evidence type="ECO:0000313" key="1">
    <source>
        <dbReference type="EMBL" id="GAA4547608.1"/>
    </source>
</evidence>
<name>A0ABP8RSP7_9PSEU</name>
<keyword evidence="2" id="KW-1185">Reference proteome</keyword>
<evidence type="ECO:0000313" key="2">
    <source>
        <dbReference type="Proteomes" id="UP001501598"/>
    </source>
</evidence>
<gene>
    <name evidence="1" type="ORF">GCM10023175_32190</name>
</gene>
<protein>
    <submittedName>
        <fullName evidence="1">Uncharacterized protein</fullName>
    </submittedName>
</protein>
<dbReference type="RefSeq" id="WP_345418392.1">
    <property type="nucleotide sequence ID" value="NZ_BAABGT010000038.1"/>
</dbReference>
<comment type="caution">
    <text evidence="1">The sequence shown here is derived from an EMBL/GenBank/DDBJ whole genome shotgun (WGS) entry which is preliminary data.</text>
</comment>
<reference evidence="2" key="1">
    <citation type="journal article" date="2019" name="Int. J. Syst. Evol. Microbiol.">
        <title>The Global Catalogue of Microorganisms (GCM) 10K type strain sequencing project: providing services to taxonomists for standard genome sequencing and annotation.</title>
        <authorList>
            <consortium name="The Broad Institute Genomics Platform"/>
            <consortium name="The Broad Institute Genome Sequencing Center for Infectious Disease"/>
            <person name="Wu L."/>
            <person name="Ma J."/>
        </authorList>
    </citation>
    <scope>NUCLEOTIDE SEQUENCE [LARGE SCALE GENOMIC DNA]</scope>
    <source>
        <strain evidence="2">JCM 17906</strain>
    </source>
</reference>
<dbReference type="EMBL" id="BAABGT010000038">
    <property type="protein sequence ID" value="GAA4547608.1"/>
    <property type="molecule type" value="Genomic_DNA"/>
</dbReference>
<dbReference type="Proteomes" id="UP001501598">
    <property type="component" value="Unassembled WGS sequence"/>
</dbReference>